<sequence length="40" mass="4275">MPVMPVMANQWTDPSPVVPADPKAVGFIAIVMSDMFLEAA</sequence>
<dbReference type="EMBL" id="AP027079">
    <property type="protein sequence ID" value="BDU68173.1"/>
    <property type="molecule type" value="Genomic_DNA"/>
</dbReference>
<gene>
    <name evidence="1" type="ORF">GETHOR_02740</name>
</gene>
<keyword evidence="2" id="KW-1185">Reference proteome</keyword>
<reference evidence="2" key="1">
    <citation type="journal article" date="2023" name="Int. J. Syst. Evol. Microbiol.">
        <title>Mesoterricola silvestris gen. nov., sp. nov., Mesoterricola sediminis sp. nov., Geothrix oryzae sp. nov., Geothrix edaphica sp. nov., Geothrix rubra sp. nov., and Geothrix limicola sp. nov., six novel members of Acidobacteriota isolated from soils.</title>
        <authorList>
            <person name="Itoh H."/>
            <person name="Sugisawa Y."/>
            <person name="Mise K."/>
            <person name="Xu Z."/>
            <person name="Kuniyasu M."/>
            <person name="Ushijima N."/>
            <person name="Kawano K."/>
            <person name="Kobayashi E."/>
            <person name="Shiratori Y."/>
            <person name="Masuda Y."/>
            <person name="Senoo K."/>
        </authorList>
    </citation>
    <scope>NUCLEOTIDE SEQUENCE [LARGE SCALE GENOMIC DNA]</scope>
    <source>
        <strain evidence="2">Red222</strain>
    </source>
</reference>
<name>A0ABM8DMP2_9BACT</name>
<evidence type="ECO:0000313" key="2">
    <source>
        <dbReference type="Proteomes" id="UP001242010"/>
    </source>
</evidence>
<accession>A0ABM8DMP2</accession>
<protein>
    <submittedName>
        <fullName evidence="1">Uncharacterized protein</fullName>
    </submittedName>
</protein>
<proteinExistence type="predicted"/>
<evidence type="ECO:0000313" key="1">
    <source>
        <dbReference type="EMBL" id="BDU68173.1"/>
    </source>
</evidence>
<organism evidence="1 2">
    <name type="scientific">Geothrix oryzae</name>
    <dbReference type="NCBI Taxonomy" id="2927975"/>
    <lineage>
        <taxon>Bacteria</taxon>
        <taxon>Pseudomonadati</taxon>
        <taxon>Acidobacteriota</taxon>
        <taxon>Holophagae</taxon>
        <taxon>Holophagales</taxon>
        <taxon>Holophagaceae</taxon>
        <taxon>Geothrix</taxon>
    </lineage>
</organism>
<dbReference type="Proteomes" id="UP001242010">
    <property type="component" value="Chromosome"/>
</dbReference>